<reference evidence="6 7" key="1">
    <citation type="submission" date="2019-03" db="EMBL/GenBank/DDBJ databases">
        <title>Draft genome sequences of novel Actinobacteria.</title>
        <authorList>
            <person name="Sahin N."/>
            <person name="Ay H."/>
            <person name="Saygin H."/>
        </authorList>
    </citation>
    <scope>NUCLEOTIDE SEQUENCE [LARGE SCALE GENOMIC DNA]</scope>
    <source>
        <strain evidence="6 7">7K502</strain>
    </source>
</reference>
<dbReference type="GO" id="GO:0003700">
    <property type="term" value="F:DNA-binding transcription factor activity"/>
    <property type="evidence" value="ECO:0007669"/>
    <property type="project" value="InterPro"/>
</dbReference>
<proteinExistence type="inferred from homology"/>
<feature type="domain" description="HTH lysR-type" evidence="5">
    <location>
        <begin position="53"/>
        <end position="110"/>
    </location>
</feature>
<protein>
    <submittedName>
        <fullName evidence="6">LysR family transcriptional regulator</fullName>
    </submittedName>
</protein>
<dbReference type="FunFam" id="1.10.10.10:FF:000001">
    <property type="entry name" value="LysR family transcriptional regulator"/>
    <property type="match status" value="1"/>
</dbReference>
<dbReference type="PANTHER" id="PTHR30346">
    <property type="entry name" value="TRANSCRIPTIONAL DUAL REGULATOR HCAR-RELATED"/>
    <property type="match status" value="1"/>
</dbReference>
<evidence type="ECO:0000259" key="5">
    <source>
        <dbReference type="PROSITE" id="PS50931"/>
    </source>
</evidence>
<evidence type="ECO:0000256" key="1">
    <source>
        <dbReference type="ARBA" id="ARBA00009437"/>
    </source>
</evidence>
<dbReference type="OrthoDB" id="3176554at2"/>
<keyword evidence="3" id="KW-0238">DNA-binding</keyword>
<dbReference type="PRINTS" id="PR00039">
    <property type="entry name" value="HTHLYSR"/>
</dbReference>
<dbReference type="Pfam" id="PF03466">
    <property type="entry name" value="LysR_substrate"/>
    <property type="match status" value="1"/>
</dbReference>
<dbReference type="PANTHER" id="PTHR30346:SF0">
    <property type="entry name" value="HCA OPERON TRANSCRIPTIONAL ACTIVATOR HCAR"/>
    <property type="match status" value="1"/>
</dbReference>
<dbReference type="SUPFAM" id="SSF46785">
    <property type="entry name" value="Winged helix' DNA-binding domain"/>
    <property type="match status" value="1"/>
</dbReference>
<comment type="similarity">
    <text evidence="1">Belongs to the LysR transcriptional regulatory family.</text>
</comment>
<dbReference type="InterPro" id="IPR036388">
    <property type="entry name" value="WH-like_DNA-bd_sf"/>
</dbReference>
<dbReference type="Gene3D" id="1.10.10.10">
    <property type="entry name" value="Winged helix-like DNA-binding domain superfamily/Winged helix DNA-binding domain"/>
    <property type="match status" value="1"/>
</dbReference>
<organism evidence="6 7">
    <name type="scientific">Saccharopolyspora elongata</name>
    <dbReference type="NCBI Taxonomy" id="2530387"/>
    <lineage>
        <taxon>Bacteria</taxon>
        <taxon>Bacillati</taxon>
        <taxon>Actinomycetota</taxon>
        <taxon>Actinomycetes</taxon>
        <taxon>Pseudonocardiales</taxon>
        <taxon>Pseudonocardiaceae</taxon>
        <taxon>Saccharopolyspora</taxon>
    </lineage>
</organism>
<dbReference type="AlphaFoldDB" id="A0A4R4Z1G6"/>
<dbReference type="InterPro" id="IPR036390">
    <property type="entry name" value="WH_DNA-bd_sf"/>
</dbReference>
<evidence type="ECO:0000256" key="3">
    <source>
        <dbReference type="ARBA" id="ARBA00023125"/>
    </source>
</evidence>
<dbReference type="InterPro" id="IPR005119">
    <property type="entry name" value="LysR_subst-bd"/>
</dbReference>
<dbReference type="Pfam" id="PF00126">
    <property type="entry name" value="HTH_1"/>
    <property type="match status" value="1"/>
</dbReference>
<evidence type="ECO:0000313" key="6">
    <source>
        <dbReference type="EMBL" id="TDD50804.1"/>
    </source>
</evidence>
<dbReference type="PROSITE" id="PS50931">
    <property type="entry name" value="HTH_LYSR"/>
    <property type="match status" value="1"/>
</dbReference>
<evidence type="ECO:0000256" key="4">
    <source>
        <dbReference type="ARBA" id="ARBA00023163"/>
    </source>
</evidence>
<sequence>MWDGRRRLSAAIPGASDRCGNLLRWGLFHGQLWEGCRSMSELWDETQRLTNPLISRNLVYFIALADELHFGRAAERLFVTQSALSQGIRSMERLLGAELFVRSRRGVRLTDSGKILLGEATCILRRSERIARTIREVAGGSSGRIRVLYSRSGVHLGQRRLVEEFRGEHPEVDVVTIAGWASHNVAELRSRKADVAFVRTPPGLPDIDCRVIGEEELVAVLPAGSPLAARDRVTREEFRAQPVVMWQRESGPEFYDRVVEQVWGHDVPEITSVEPDYANVIDAVCSGSGVAVLDRSLAESAAAGGAVCRPFAGRRPTGEISLAWLNSDNSPLVSRFVEFVAAEAGRHGLAEPVELSAALARQARDNRF</sequence>
<dbReference type="EMBL" id="SMKW01000019">
    <property type="protein sequence ID" value="TDD50804.1"/>
    <property type="molecule type" value="Genomic_DNA"/>
</dbReference>
<evidence type="ECO:0000313" key="7">
    <source>
        <dbReference type="Proteomes" id="UP000294947"/>
    </source>
</evidence>
<dbReference type="Proteomes" id="UP000294947">
    <property type="component" value="Unassembled WGS sequence"/>
</dbReference>
<comment type="caution">
    <text evidence="6">The sequence shown here is derived from an EMBL/GenBank/DDBJ whole genome shotgun (WGS) entry which is preliminary data.</text>
</comment>
<gene>
    <name evidence="6" type="ORF">E1288_16590</name>
</gene>
<keyword evidence="2" id="KW-0805">Transcription regulation</keyword>
<dbReference type="Gene3D" id="3.40.190.10">
    <property type="entry name" value="Periplasmic binding protein-like II"/>
    <property type="match status" value="2"/>
</dbReference>
<evidence type="ECO:0000256" key="2">
    <source>
        <dbReference type="ARBA" id="ARBA00023015"/>
    </source>
</evidence>
<dbReference type="GO" id="GO:0003677">
    <property type="term" value="F:DNA binding"/>
    <property type="evidence" value="ECO:0007669"/>
    <property type="project" value="UniProtKB-KW"/>
</dbReference>
<name>A0A4R4Z1G6_9PSEU</name>
<dbReference type="InterPro" id="IPR000847">
    <property type="entry name" value="LysR_HTH_N"/>
</dbReference>
<keyword evidence="4" id="KW-0804">Transcription</keyword>
<dbReference type="CDD" id="cd08414">
    <property type="entry name" value="PBP2_LTTR_aromatics_like"/>
    <property type="match status" value="1"/>
</dbReference>
<dbReference type="SUPFAM" id="SSF53850">
    <property type="entry name" value="Periplasmic binding protein-like II"/>
    <property type="match status" value="1"/>
</dbReference>
<accession>A0A4R4Z1G6</accession>
<dbReference type="GO" id="GO:0032993">
    <property type="term" value="C:protein-DNA complex"/>
    <property type="evidence" value="ECO:0007669"/>
    <property type="project" value="TreeGrafter"/>
</dbReference>
<keyword evidence="7" id="KW-1185">Reference proteome</keyword>